<evidence type="ECO:0008006" key="4">
    <source>
        <dbReference type="Google" id="ProtNLM"/>
    </source>
</evidence>
<protein>
    <recommendedName>
        <fullName evidence="4">Endonuclease/exonuclease/phosphatase domain-containing protein</fullName>
    </recommendedName>
</protein>
<dbReference type="InterPro" id="IPR036691">
    <property type="entry name" value="Endo/exonu/phosph_ase_sf"/>
</dbReference>
<dbReference type="SUPFAM" id="SSF56219">
    <property type="entry name" value="DNase I-like"/>
    <property type="match status" value="1"/>
</dbReference>
<sequence>MYNCDLFYDLLNAVEKYSSETSRVFLLGDMNARTAIVNDFIINDNVCGPIFDSFNHIFGYLSDTNLPVRRNPDQSTNEFGLKLLNLCRSTGLRILNGRHKDGLASDYTFCGSRGMSVVDYLLAPYDFLHIIDQFIVCNFTSFSDHAPLHVRLRCILHDSQEPERNSGTSNTSYESYRWKEELKDQCYESLTLNSGSLSQIVFSDIEKSQDGIDNYVESKRAKTSDVSLSEFFEHFRNLVTNDGINVTVDTPESVSDTTYDELDQIIAQDEILKCISNLKRGKSHGIDENAFSAFVIMDLGDDDVFLTQNKFSQAFENEELVDYGFFSHHEGLDFLNLSEEETTVEKTDTDASNNSSIPETDSTSNCSDANGPEYRHKLPVTPEEISNLIESAIPQSTRCHYKWGYNVFSNCQKERRARPISDNLPIPVEAITQSITEMEPCIRDTALQYFLADAKRPMEMTTRQRPCTNCLWLYKDKSD</sequence>
<accession>A0A8S3RY20</accession>
<proteinExistence type="predicted"/>
<dbReference type="AlphaFoldDB" id="A0A8S3RY20"/>
<name>A0A8S3RY20_MYTED</name>
<dbReference type="EMBL" id="CAJPWZ010001341">
    <property type="protein sequence ID" value="CAG2213227.1"/>
    <property type="molecule type" value="Genomic_DNA"/>
</dbReference>
<evidence type="ECO:0000256" key="1">
    <source>
        <dbReference type="SAM" id="MobiDB-lite"/>
    </source>
</evidence>
<reference evidence="2" key="1">
    <citation type="submission" date="2021-03" db="EMBL/GenBank/DDBJ databases">
        <authorList>
            <person name="Bekaert M."/>
        </authorList>
    </citation>
    <scope>NUCLEOTIDE SEQUENCE</scope>
</reference>
<evidence type="ECO:0000313" key="3">
    <source>
        <dbReference type="Proteomes" id="UP000683360"/>
    </source>
</evidence>
<comment type="caution">
    <text evidence="2">The sequence shown here is derived from an EMBL/GenBank/DDBJ whole genome shotgun (WGS) entry which is preliminary data.</text>
</comment>
<dbReference type="OrthoDB" id="8052050at2759"/>
<evidence type="ECO:0000313" key="2">
    <source>
        <dbReference type="EMBL" id="CAG2213227.1"/>
    </source>
</evidence>
<gene>
    <name evidence="2" type="ORF">MEDL_27136</name>
</gene>
<keyword evidence="3" id="KW-1185">Reference proteome</keyword>
<organism evidence="2 3">
    <name type="scientific">Mytilus edulis</name>
    <name type="common">Blue mussel</name>
    <dbReference type="NCBI Taxonomy" id="6550"/>
    <lineage>
        <taxon>Eukaryota</taxon>
        <taxon>Metazoa</taxon>
        <taxon>Spiralia</taxon>
        <taxon>Lophotrochozoa</taxon>
        <taxon>Mollusca</taxon>
        <taxon>Bivalvia</taxon>
        <taxon>Autobranchia</taxon>
        <taxon>Pteriomorphia</taxon>
        <taxon>Mytilida</taxon>
        <taxon>Mytiloidea</taxon>
        <taxon>Mytilidae</taxon>
        <taxon>Mytilinae</taxon>
        <taxon>Mytilus</taxon>
    </lineage>
</organism>
<dbReference type="Gene3D" id="3.60.10.10">
    <property type="entry name" value="Endonuclease/exonuclease/phosphatase"/>
    <property type="match status" value="1"/>
</dbReference>
<feature type="region of interest" description="Disordered" evidence="1">
    <location>
        <begin position="342"/>
        <end position="373"/>
    </location>
</feature>
<feature type="compositionally biased region" description="Polar residues" evidence="1">
    <location>
        <begin position="351"/>
        <end position="368"/>
    </location>
</feature>
<dbReference type="Proteomes" id="UP000683360">
    <property type="component" value="Unassembled WGS sequence"/>
</dbReference>